<evidence type="ECO:0000313" key="3">
    <source>
        <dbReference type="EMBL" id="TNV74202.1"/>
    </source>
</evidence>
<feature type="region of interest" description="Disordered" evidence="1">
    <location>
        <begin position="683"/>
        <end position="737"/>
    </location>
</feature>
<feature type="transmembrane region" description="Helical" evidence="2">
    <location>
        <begin position="44"/>
        <end position="65"/>
    </location>
</feature>
<evidence type="ECO:0000313" key="4">
    <source>
        <dbReference type="Proteomes" id="UP000785679"/>
    </source>
</evidence>
<dbReference type="EMBL" id="RRYP01017298">
    <property type="protein sequence ID" value="TNV74202.1"/>
    <property type="molecule type" value="Genomic_DNA"/>
</dbReference>
<feature type="transmembrane region" description="Helical" evidence="2">
    <location>
        <begin position="85"/>
        <end position="108"/>
    </location>
</feature>
<keyword evidence="2" id="KW-0812">Transmembrane</keyword>
<feature type="transmembrane region" description="Helical" evidence="2">
    <location>
        <begin position="139"/>
        <end position="159"/>
    </location>
</feature>
<feature type="compositionally biased region" description="Polar residues" evidence="1">
    <location>
        <begin position="701"/>
        <end position="710"/>
    </location>
</feature>
<protein>
    <submittedName>
        <fullName evidence="3">Uncharacterized protein</fullName>
    </submittedName>
</protein>
<reference evidence="3" key="1">
    <citation type="submission" date="2019-06" db="EMBL/GenBank/DDBJ databases">
        <authorList>
            <person name="Zheng W."/>
        </authorList>
    </citation>
    <scope>NUCLEOTIDE SEQUENCE</scope>
    <source>
        <strain evidence="3">QDHG01</strain>
    </source>
</reference>
<dbReference type="AlphaFoldDB" id="A0A8J8NFT7"/>
<accession>A0A8J8NFT7</accession>
<feature type="transmembrane region" description="Helical" evidence="2">
    <location>
        <begin position="6"/>
        <end position="23"/>
    </location>
</feature>
<proteinExistence type="predicted"/>
<name>A0A8J8NFT7_HALGN</name>
<organism evidence="3 4">
    <name type="scientific">Halteria grandinella</name>
    <dbReference type="NCBI Taxonomy" id="5974"/>
    <lineage>
        <taxon>Eukaryota</taxon>
        <taxon>Sar</taxon>
        <taxon>Alveolata</taxon>
        <taxon>Ciliophora</taxon>
        <taxon>Intramacronucleata</taxon>
        <taxon>Spirotrichea</taxon>
        <taxon>Stichotrichia</taxon>
        <taxon>Sporadotrichida</taxon>
        <taxon>Halteriidae</taxon>
        <taxon>Halteria</taxon>
    </lineage>
</organism>
<evidence type="ECO:0000256" key="1">
    <source>
        <dbReference type="SAM" id="MobiDB-lite"/>
    </source>
</evidence>
<evidence type="ECO:0000256" key="2">
    <source>
        <dbReference type="SAM" id="Phobius"/>
    </source>
</evidence>
<sequence>MDSIFLNFYFALLIYIYIERKIVARFKIQLKWMRWKWLRTKYSNFIKGFIWNGFVRGLLQQYPTVQISAMLNLKRFNLEGTGESMASVITVPLLLMSIVLPFALHFLVYKNRETIGEPEWIEKYGTLTDNLNIEKPMAIYWNIIQLYRFFFVNICLMSFPSQPYVQLGLIFCFQLAVNRYIWKVQPFTKKLDNIGEKLNCIFSQTFIAFYIGLVATDQEEPDPRTISFKLRAVFTWVLGVILIIASITSIIMLIAANKQIFNMWKRDRNIAKKVAKQMLEKYKIDVVHVPKDISRWSFKQLFDYLLAQATDSRLEIIIRSIQEGYEDSSIVLNLRQRNDLREVLKRIDEFPISQILLTLNPQLNLDQVAWLEKFEQQLAKESLRYSKRWRPPPKATVLVEPYLYLGEPQNMRKDNTLQKLGLNSQRQQKLREYLMHLIANKQADLDAESDQKLLAIKQVILNHVQSNALSIEFNDVQEFSQSDIDEISAEFAIYFGDSSNREVRTARDASGFGSFFPRKSEGPYLQPTEEHWGLADNSLQLPSFSKAFLAYSAQEKGNQQVNSLKFMQKNDLNTDDEWGNIKETQKATNLSNQNQLHDSERVDKGTTAVAFNTNRRDLENLIIEDFLNELDSIKMLLHKCVKKFLEEQNEPLKLQLQNDEEIEKELFPEGKRNRDIFSINVNRKHRGEQKQEEEITPKIQLIQSNSSSGGPSIWGLSKRKVKPLASSKATSPKKNRW</sequence>
<gene>
    <name evidence="3" type="ORF">FGO68_gene11146</name>
</gene>
<comment type="caution">
    <text evidence="3">The sequence shown here is derived from an EMBL/GenBank/DDBJ whole genome shotgun (WGS) entry which is preliminary data.</text>
</comment>
<keyword evidence="2" id="KW-1133">Transmembrane helix</keyword>
<dbReference type="Proteomes" id="UP000785679">
    <property type="component" value="Unassembled WGS sequence"/>
</dbReference>
<feature type="transmembrane region" description="Helical" evidence="2">
    <location>
        <begin position="233"/>
        <end position="256"/>
    </location>
</feature>
<feature type="transmembrane region" description="Helical" evidence="2">
    <location>
        <begin position="165"/>
        <end position="182"/>
    </location>
</feature>
<keyword evidence="4" id="KW-1185">Reference proteome</keyword>
<keyword evidence="2" id="KW-0472">Membrane</keyword>